<dbReference type="PROSITE" id="PS50991">
    <property type="entry name" value="PYR_CT"/>
    <property type="match status" value="1"/>
</dbReference>
<evidence type="ECO:0000313" key="6">
    <source>
        <dbReference type="Proteomes" id="UP001139095"/>
    </source>
</evidence>
<evidence type="ECO:0000256" key="2">
    <source>
        <dbReference type="SAM" id="MobiDB-lite"/>
    </source>
</evidence>
<dbReference type="EMBL" id="JAJATW010000033">
    <property type="protein sequence ID" value="MCB5163046.1"/>
    <property type="molecule type" value="Genomic_DNA"/>
</dbReference>
<reference evidence="5" key="1">
    <citation type="submission" date="2021-10" db="EMBL/GenBank/DDBJ databases">
        <title>Marinomonas pontica sp. nov., isolated from the Black Sea.</title>
        <authorList>
            <person name="Zhao L.-H."/>
            <person name="Xue J.-H."/>
        </authorList>
    </citation>
    <scope>NUCLEOTIDE SEQUENCE</scope>
    <source>
        <strain evidence="5">E8</strain>
    </source>
</reference>
<dbReference type="PANTHER" id="PTHR43778:SF2">
    <property type="entry name" value="PYRUVATE CARBOXYLASE, MITOCHONDRIAL"/>
    <property type="match status" value="1"/>
</dbReference>
<dbReference type="PANTHER" id="PTHR43778">
    <property type="entry name" value="PYRUVATE CARBOXYLASE"/>
    <property type="match status" value="1"/>
</dbReference>
<dbReference type="InterPro" id="IPR000089">
    <property type="entry name" value="Biotin_lipoyl"/>
</dbReference>
<feature type="compositionally biased region" description="Low complexity" evidence="2">
    <location>
        <begin position="518"/>
        <end position="536"/>
    </location>
</feature>
<dbReference type="Gene3D" id="2.40.50.100">
    <property type="match status" value="1"/>
</dbReference>
<feature type="region of interest" description="Disordered" evidence="2">
    <location>
        <begin position="511"/>
        <end position="536"/>
    </location>
</feature>
<dbReference type="Proteomes" id="UP001139095">
    <property type="component" value="Unassembled WGS sequence"/>
</dbReference>
<dbReference type="Pfam" id="PF00682">
    <property type="entry name" value="HMGL-like"/>
    <property type="match status" value="1"/>
</dbReference>
<dbReference type="InterPro" id="IPR011053">
    <property type="entry name" value="Single_hybrid_motif"/>
</dbReference>
<evidence type="ECO:0000313" key="5">
    <source>
        <dbReference type="EMBL" id="MCB5163046.1"/>
    </source>
</evidence>
<dbReference type="InterPro" id="IPR000891">
    <property type="entry name" value="PYR_CT"/>
</dbReference>
<dbReference type="InterPro" id="IPR001882">
    <property type="entry name" value="Biotin_BS"/>
</dbReference>
<evidence type="ECO:0000259" key="4">
    <source>
        <dbReference type="PROSITE" id="PS50991"/>
    </source>
</evidence>
<dbReference type="SUPFAM" id="SSF51569">
    <property type="entry name" value="Aldolase"/>
    <property type="match status" value="1"/>
</dbReference>
<comment type="caution">
    <text evidence="5">The sequence shown here is derived from an EMBL/GenBank/DDBJ whole genome shotgun (WGS) entry which is preliminary data.</text>
</comment>
<dbReference type="InterPro" id="IPR005776">
    <property type="entry name" value="OadA"/>
</dbReference>
<dbReference type="Gene3D" id="3.20.20.70">
    <property type="entry name" value="Aldolase class I"/>
    <property type="match status" value="1"/>
</dbReference>
<dbReference type="FunFam" id="2.40.50.100:FF:000003">
    <property type="entry name" value="Acetyl-CoA carboxylase biotin carboxyl carrier protein"/>
    <property type="match status" value="1"/>
</dbReference>
<dbReference type="PROSITE" id="PS50968">
    <property type="entry name" value="BIOTINYL_LIPOYL"/>
    <property type="match status" value="1"/>
</dbReference>
<name>A0A9X1LFL1_9GAMM</name>
<dbReference type="PROSITE" id="PS00188">
    <property type="entry name" value="BIOTIN"/>
    <property type="match status" value="1"/>
</dbReference>
<keyword evidence="1" id="KW-0092">Biotin</keyword>
<dbReference type="SUPFAM" id="SSF89000">
    <property type="entry name" value="post-HMGL domain-like"/>
    <property type="match status" value="1"/>
</dbReference>
<organism evidence="5 6">
    <name type="scientific">Marinomonas algarum</name>
    <dbReference type="NCBI Taxonomy" id="2883105"/>
    <lineage>
        <taxon>Bacteria</taxon>
        <taxon>Pseudomonadati</taxon>
        <taxon>Pseudomonadota</taxon>
        <taxon>Gammaproteobacteria</taxon>
        <taxon>Oceanospirillales</taxon>
        <taxon>Oceanospirillaceae</taxon>
        <taxon>Marinomonas</taxon>
    </lineage>
</organism>
<dbReference type="InterPro" id="IPR055268">
    <property type="entry name" value="PCB-like"/>
</dbReference>
<dbReference type="CDD" id="cd07937">
    <property type="entry name" value="DRE_TIM_PC_TC_5S"/>
    <property type="match status" value="1"/>
</dbReference>
<dbReference type="Pfam" id="PF00364">
    <property type="entry name" value="Biotin_lipoyl"/>
    <property type="match status" value="1"/>
</dbReference>
<protein>
    <submittedName>
        <fullName evidence="5">Sodium-extruding oxaloacetate decarboxylase subunit alpha</fullName>
    </submittedName>
</protein>
<dbReference type="NCBIfam" id="NF010643">
    <property type="entry name" value="PRK14040.1"/>
    <property type="match status" value="1"/>
</dbReference>
<dbReference type="RefSeq" id="WP_226755390.1">
    <property type="nucleotide sequence ID" value="NZ_JAJATW010000033.1"/>
</dbReference>
<dbReference type="NCBIfam" id="TIGR01108">
    <property type="entry name" value="oadA"/>
    <property type="match status" value="1"/>
</dbReference>
<dbReference type="InterPro" id="IPR003379">
    <property type="entry name" value="Carboxylase_cons_dom"/>
</dbReference>
<dbReference type="GO" id="GO:0006094">
    <property type="term" value="P:gluconeogenesis"/>
    <property type="evidence" value="ECO:0007669"/>
    <property type="project" value="TreeGrafter"/>
</dbReference>
<dbReference type="GO" id="GO:0004736">
    <property type="term" value="F:pyruvate carboxylase activity"/>
    <property type="evidence" value="ECO:0007669"/>
    <property type="project" value="TreeGrafter"/>
</dbReference>
<feature type="domain" description="Lipoyl-binding" evidence="3">
    <location>
        <begin position="526"/>
        <end position="602"/>
    </location>
</feature>
<accession>A0A9X1LFL1</accession>
<keyword evidence="6" id="KW-1185">Reference proteome</keyword>
<dbReference type="InterPro" id="IPR013785">
    <property type="entry name" value="Aldolase_TIM"/>
</dbReference>
<dbReference type="AlphaFoldDB" id="A0A9X1LFL1"/>
<dbReference type="GO" id="GO:0008948">
    <property type="term" value="F:oxaloacetate decarboxylase activity"/>
    <property type="evidence" value="ECO:0007669"/>
    <property type="project" value="InterPro"/>
</dbReference>
<evidence type="ECO:0000256" key="1">
    <source>
        <dbReference type="ARBA" id="ARBA00023267"/>
    </source>
</evidence>
<dbReference type="GO" id="GO:0006814">
    <property type="term" value="P:sodium ion transport"/>
    <property type="evidence" value="ECO:0007669"/>
    <property type="project" value="InterPro"/>
</dbReference>
<dbReference type="Pfam" id="PF02436">
    <property type="entry name" value="PYC_OADA"/>
    <property type="match status" value="1"/>
</dbReference>
<gene>
    <name evidence="5" type="primary">oadA</name>
    <name evidence="5" type="ORF">LG368_14275</name>
</gene>
<evidence type="ECO:0000259" key="3">
    <source>
        <dbReference type="PROSITE" id="PS50968"/>
    </source>
</evidence>
<dbReference type="NCBIfam" id="NF006761">
    <property type="entry name" value="PRK09282.1"/>
    <property type="match status" value="1"/>
</dbReference>
<proteinExistence type="predicted"/>
<dbReference type="GO" id="GO:0005737">
    <property type="term" value="C:cytoplasm"/>
    <property type="evidence" value="ECO:0007669"/>
    <property type="project" value="TreeGrafter"/>
</dbReference>
<dbReference type="SUPFAM" id="SSF51230">
    <property type="entry name" value="Single hybrid motif"/>
    <property type="match status" value="1"/>
</dbReference>
<dbReference type="CDD" id="cd06850">
    <property type="entry name" value="biotinyl_domain"/>
    <property type="match status" value="1"/>
</dbReference>
<feature type="domain" description="Pyruvate carboxyltransferase" evidence="4">
    <location>
        <begin position="8"/>
        <end position="268"/>
    </location>
</feature>
<sequence length="602" mass="65126">MTTTKQPLGITDVVLRDAHQSLFATRMRIDDMLPIAEKLDQVGFWSLESWGGATFDSCIRFVGEDPWERIRELKKAMPNTPQQMLLRGQNLLGYRHYADDVVSKFVERAAFNGVDVFRIFDAMNDPRNLKTAIESVKQQGKHAQGTLSYTKSRVHTTQNWVDYAKTLEDMGADSIAIKDMSGILTPYDAFELVGLLKAQTQLEVQLHAHATSGLSDMTILKAIEAGVDRVDTAISSMSMTYGHTATESVVAALQGTDRDTGLDLALLEEIAAYFRVVRKKYAKFEGSLRGTDSRILVAQVPGGMLTNMEGQLREQGAADKFDDVLKEIPRVREDLGLIPLVTPTSQIVGTQAVLNVLTGERYKSISKETAGILKGEYGAAPADFNKDLQDRVLEGAQAITCRPADLLLPEMEKLTQELADLSKEKGITLATDQIDDVLTYALFPQIGLKFLQNRGDASAFEPAPGLEAEVEHSQVPISKSEGGSDKESVYTVSVSGQSFVVQVSEGGDVSNIQPVVGPTSSAPSQSAPAEAPSGEAVPSPLAGNIFKVLVTSGQQVEEGETIMVLEAMKMETEISAPKAGVVGSINVKEGDSVQVGQSLLTL</sequence>